<feature type="domain" description="Bacterial sugar transferase" evidence="3">
    <location>
        <begin position="22"/>
        <end position="202"/>
    </location>
</feature>
<dbReference type="PANTHER" id="PTHR30576:SF10">
    <property type="entry name" value="SLL5057 PROTEIN"/>
    <property type="match status" value="1"/>
</dbReference>
<evidence type="ECO:0000256" key="2">
    <source>
        <dbReference type="SAM" id="Phobius"/>
    </source>
</evidence>
<evidence type="ECO:0000259" key="3">
    <source>
        <dbReference type="Pfam" id="PF02397"/>
    </source>
</evidence>
<dbReference type="EMBL" id="UGYZ01000002">
    <property type="protein sequence ID" value="SUJ15443.1"/>
    <property type="molecule type" value="Genomic_DNA"/>
</dbReference>
<keyword evidence="4" id="KW-0808">Transferase</keyword>
<comment type="similarity">
    <text evidence="1">Belongs to the bacterial sugar transferase family.</text>
</comment>
<accession>A0A380CB38</accession>
<dbReference type="RefSeq" id="WP_166739464.1">
    <property type="nucleotide sequence ID" value="NZ_CP038012.1"/>
</dbReference>
<organism evidence="4 5">
    <name type="scientific">Sporosarcina pasteurii</name>
    <name type="common">Bacillus pasteurii</name>
    <dbReference type="NCBI Taxonomy" id="1474"/>
    <lineage>
        <taxon>Bacteria</taxon>
        <taxon>Bacillati</taxon>
        <taxon>Bacillota</taxon>
        <taxon>Bacilli</taxon>
        <taxon>Bacillales</taxon>
        <taxon>Caryophanaceae</taxon>
        <taxon>Sporosarcina</taxon>
    </lineage>
</organism>
<sequence>MEKTQVGQPYHRTAMYVKDVQKRVFDSIVTLVLLLLLWPILLFCLLVHLINGDKPIFSKCLYGGKNNQPLVVRKPASYTGDDWKTRSVNDSNDQVDAHKRRLQTEKLLRKLKFEEMLLLLNVIKGDMSLIGPRAEIIKVTQRYCPYQSQRLSIKPGLTGYAQVNTDVIDSHNQMIEYDLYYMQHQSILLDCKILIQAVKLLIRGKVFC</sequence>
<dbReference type="PANTHER" id="PTHR30576">
    <property type="entry name" value="COLANIC BIOSYNTHESIS UDP-GLUCOSE LIPID CARRIER TRANSFERASE"/>
    <property type="match status" value="1"/>
</dbReference>
<dbReference type="GO" id="GO:0016780">
    <property type="term" value="F:phosphotransferase activity, for other substituted phosphate groups"/>
    <property type="evidence" value="ECO:0007669"/>
    <property type="project" value="TreeGrafter"/>
</dbReference>
<dbReference type="InterPro" id="IPR003362">
    <property type="entry name" value="Bact_transf"/>
</dbReference>
<dbReference type="Proteomes" id="UP000254519">
    <property type="component" value="Unassembled WGS sequence"/>
</dbReference>
<keyword evidence="5" id="KW-1185">Reference proteome</keyword>
<gene>
    <name evidence="4" type="primary">wcaJ_2</name>
    <name evidence="4" type="ORF">NCTC4822_02609</name>
</gene>
<dbReference type="AlphaFoldDB" id="A0A380CB38"/>
<evidence type="ECO:0000256" key="1">
    <source>
        <dbReference type="ARBA" id="ARBA00006464"/>
    </source>
</evidence>
<evidence type="ECO:0000313" key="5">
    <source>
        <dbReference type="Proteomes" id="UP000254519"/>
    </source>
</evidence>
<keyword evidence="2" id="KW-0472">Membrane</keyword>
<feature type="transmembrane region" description="Helical" evidence="2">
    <location>
        <begin position="28"/>
        <end position="50"/>
    </location>
</feature>
<evidence type="ECO:0000313" key="4">
    <source>
        <dbReference type="EMBL" id="SUJ15443.1"/>
    </source>
</evidence>
<name>A0A380CB38_SPOPA</name>
<keyword evidence="2" id="KW-1133">Transmembrane helix</keyword>
<reference evidence="4 5" key="1">
    <citation type="submission" date="2018-06" db="EMBL/GenBank/DDBJ databases">
        <authorList>
            <consortium name="Pathogen Informatics"/>
            <person name="Doyle S."/>
        </authorList>
    </citation>
    <scope>NUCLEOTIDE SEQUENCE [LARGE SCALE GENOMIC DNA]</scope>
    <source>
        <strain evidence="5">ATCC 11859 / DSM 33 / NCIB 8841 / NCTC 4822</strain>
    </source>
</reference>
<dbReference type="Pfam" id="PF02397">
    <property type="entry name" value="Bac_transf"/>
    <property type="match status" value="1"/>
</dbReference>
<keyword evidence="2" id="KW-0812">Transmembrane</keyword>
<protein>
    <submittedName>
        <fullName evidence="4">Colanic biosynthesis UDP-glucose lipid carrier transferase</fullName>
    </submittedName>
</protein>
<proteinExistence type="inferred from homology"/>